<sequence>MSPRPASHAFAAFCEEFDEHTNAVIPDTRRVANVSAKRSRPELVPSTAPAAAADGASDSGYSSRTAATVGSGDSFASDTVSPTFPPLAPAASPAATVVPPREIPRDHPRLRDRLDEKEKDRAGNKAREKKDRKDKEKEPARQPPPPLAPLKTMPAASPRSSSKPPAVQRSSSKSHKRDSIGSRHPPGACWECDQWGYHPTPVTAAGVDPRMMDSSGYFQPLQAHQYDIPPSPQTSRYAPVITQEMHPASPVVVPQQRTHRSNSYHTQRPVSYHAGTVPDMNMMYMPMGHAYGHGPPLSASAYANSFYPPSPYMTGEVTVHQSTKTPYEATPRSSHERPRERPRTTSIARSSTEKPTARRPSVYKRPIVEYNTAPATPYEPEDYNQRTPQPDQRARRQSRSYDPDEDYYRMPPPSNPPPKPKQPTQVIPINAKRPAVRKSSTTTSIPPTHRPDAYDMADMHHALPPRMGRRDSRDPMVEPERRPSVPATARERVRTSAYYDSGPRRIVVENSRRRRSSLYNVETPHQNLEQKQREAEEYQSRTQRSAPLTAEALRKVRSTHQQKVAAIDSDSDDTSSESSHESDTQTKNGSGVGSGPGSGVGSGPGSGVSRVDDDSITMIFRGIKIDLSGGTMDKRINLRSGEEGSIELNIEGKRGSQKYLMSRSDTTSVAGSRREFEEVRRIREDSRSERESRHSSRSGYSGRGMLD</sequence>
<dbReference type="EMBL" id="JALBCA010000059">
    <property type="protein sequence ID" value="KAI2385403.1"/>
    <property type="molecule type" value="Genomic_DNA"/>
</dbReference>
<accession>A0ACB8UXI4</accession>
<reference evidence="1" key="1">
    <citation type="journal article" date="2022" name="bioRxiv">
        <title>Population genetic analysis of Ophidiomyces ophidiicola, the causative agent of snake fungal disease, indicates recent introductions to the USA.</title>
        <authorList>
            <person name="Ladner J.T."/>
            <person name="Palmer J.M."/>
            <person name="Ettinger C.L."/>
            <person name="Stajich J.E."/>
            <person name="Farrell T.M."/>
            <person name="Glorioso B.M."/>
            <person name="Lawson B."/>
            <person name="Price S.J."/>
            <person name="Stengle A.G."/>
            <person name="Grear D.A."/>
            <person name="Lorch J.M."/>
        </authorList>
    </citation>
    <scope>NUCLEOTIDE SEQUENCE</scope>
    <source>
        <strain evidence="1">NWHC 24266-5</strain>
    </source>
</reference>
<gene>
    <name evidence="1" type="ORF">LOY88_004138</name>
</gene>
<evidence type="ECO:0000313" key="1">
    <source>
        <dbReference type="EMBL" id="KAI2385403.1"/>
    </source>
</evidence>
<name>A0ACB8UXI4_9EURO</name>
<comment type="caution">
    <text evidence="1">The sequence shown here is derived from an EMBL/GenBank/DDBJ whole genome shotgun (WGS) entry which is preliminary data.</text>
</comment>
<protein>
    <submittedName>
        <fullName evidence="1">Uncharacterized protein</fullName>
    </submittedName>
</protein>
<proteinExistence type="predicted"/>
<organism evidence="1">
    <name type="scientific">Ophidiomyces ophidiicola</name>
    <dbReference type="NCBI Taxonomy" id="1387563"/>
    <lineage>
        <taxon>Eukaryota</taxon>
        <taxon>Fungi</taxon>
        <taxon>Dikarya</taxon>
        <taxon>Ascomycota</taxon>
        <taxon>Pezizomycotina</taxon>
        <taxon>Eurotiomycetes</taxon>
        <taxon>Eurotiomycetidae</taxon>
        <taxon>Onygenales</taxon>
        <taxon>Onygenaceae</taxon>
        <taxon>Ophidiomyces</taxon>
    </lineage>
</organism>